<keyword evidence="2" id="KW-1185">Reference proteome</keyword>
<accession>A0A5K0UBK7</accession>
<comment type="caution">
    <text evidence="1">The sequence shown here is derived from an EMBL/GenBank/DDBJ whole genome shotgun (WGS) entry which is preliminary data.</text>
</comment>
<reference evidence="1 2" key="1">
    <citation type="submission" date="2018-10" db="EMBL/GenBank/DDBJ databases">
        <authorList>
            <consortium name="IHU Genomes"/>
        </authorList>
    </citation>
    <scope>NUCLEOTIDE SEQUENCE [LARGE SCALE GENOMIC DNA]</scope>
    <source>
        <strain evidence="1 2">A1</strain>
    </source>
</reference>
<evidence type="ECO:0000313" key="2">
    <source>
        <dbReference type="Proteomes" id="UP000594342"/>
    </source>
</evidence>
<sequence>MQMITENECSIDVKQDIRNNYSYNKWIDSQSDQIDEHSYSLCYTDGSEMRLSLTENTNLKDDLSVERSKTTNMKYRFSNRVYDLSQQIPMIKLFIAVLIARKYVECAVDDCLINTNSEDNKGTVNGINRKIKFLFNLYNDETGAYDKRIDIVVDDRIIVDDSKKPIVIDSESMLDHLLLKAFIKLSNIMKVSIKDINVNSLVAVCRGGRLYKLSLDSQSSNRLQNSEFTVTSLLNDSSPNMVEKERQSTWISNNIMKAILGEDTKPYNNYAKLLFELFSSEMVLGVTVNESFLYYITGLTCDQVGGMCIMFYNIFTGKDVSISFETVAYGLNQIGVIVA</sequence>
<gene>
    <name evidence="1" type="ORF">YASMINEVIRUS_949</name>
</gene>
<protein>
    <submittedName>
        <fullName evidence="1">Uncharacterized protein</fullName>
    </submittedName>
</protein>
<proteinExistence type="predicted"/>
<dbReference type="Proteomes" id="UP000594342">
    <property type="component" value="Unassembled WGS sequence"/>
</dbReference>
<evidence type="ECO:0000313" key="1">
    <source>
        <dbReference type="EMBL" id="VBB18486.1"/>
    </source>
</evidence>
<name>A0A5K0UBK7_9VIRU</name>
<organism evidence="1 2">
    <name type="scientific">Yasminevirus sp. GU-2018</name>
    <dbReference type="NCBI Taxonomy" id="2420051"/>
    <lineage>
        <taxon>Viruses</taxon>
        <taxon>Varidnaviria</taxon>
        <taxon>Bamfordvirae</taxon>
        <taxon>Nucleocytoviricota</taxon>
        <taxon>Megaviricetes</taxon>
        <taxon>Imitervirales</taxon>
        <taxon>Mimiviridae</taxon>
        <taxon>Klosneuvirinae</taxon>
        <taxon>Yasminevirus</taxon>
        <taxon>Yasminevirus saudimassiliense</taxon>
    </lineage>
</organism>
<dbReference type="EMBL" id="UPSH01000001">
    <property type="protein sequence ID" value="VBB18486.1"/>
    <property type="molecule type" value="Genomic_DNA"/>
</dbReference>